<evidence type="ECO:0000259" key="2">
    <source>
        <dbReference type="PROSITE" id="PS50940"/>
    </source>
</evidence>
<dbReference type="InterPro" id="IPR002557">
    <property type="entry name" value="Chitin-bd_dom"/>
</dbReference>
<evidence type="ECO:0000313" key="3">
    <source>
        <dbReference type="EMBL" id="KAH9525981.1"/>
    </source>
</evidence>
<keyword evidence="1" id="KW-0812">Transmembrane</keyword>
<dbReference type="Gene3D" id="2.170.140.10">
    <property type="entry name" value="Chitin binding domain"/>
    <property type="match status" value="1"/>
</dbReference>
<evidence type="ECO:0000256" key="1">
    <source>
        <dbReference type="SAM" id="Phobius"/>
    </source>
</evidence>
<keyword evidence="4" id="KW-1185">Reference proteome</keyword>
<feature type="domain" description="Chitin-binding type-2" evidence="2">
    <location>
        <begin position="124"/>
        <end position="182"/>
    </location>
</feature>
<name>A0A922I9A9_DERFA</name>
<dbReference type="PROSITE" id="PS50940">
    <property type="entry name" value="CHIT_BIND_II"/>
    <property type="match status" value="1"/>
</dbReference>
<dbReference type="Proteomes" id="UP000790347">
    <property type="component" value="Unassembled WGS sequence"/>
</dbReference>
<evidence type="ECO:0000313" key="4">
    <source>
        <dbReference type="Proteomes" id="UP000790347"/>
    </source>
</evidence>
<dbReference type="EMBL" id="ASGP02000001">
    <property type="protein sequence ID" value="KAH9525981.1"/>
    <property type="molecule type" value="Genomic_DNA"/>
</dbReference>
<reference evidence="3" key="2">
    <citation type="journal article" date="2022" name="Res Sq">
        <title>Comparative Genomics Reveals Insights into the Divergent Evolution of Astigmatic Mites and Household Pest Adaptations.</title>
        <authorList>
            <person name="Xiong Q."/>
            <person name="Wan A.T.-Y."/>
            <person name="Liu X.-Y."/>
            <person name="Fung C.S.-H."/>
            <person name="Xiao X."/>
            <person name="Malainual N."/>
            <person name="Hou J."/>
            <person name="Wang L."/>
            <person name="Wang M."/>
            <person name="Yang K."/>
            <person name="Cui Y."/>
            <person name="Leung E."/>
            <person name="Nong W."/>
            <person name="Shin S.-K."/>
            <person name="Au S."/>
            <person name="Jeong K.Y."/>
            <person name="Chew F.T."/>
            <person name="Hui J."/>
            <person name="Leung T.F."/>
            <person name="Tungtrongchitr A."/>
            <person name="Zhong N."/>
            <person name="Liu Z."/>
            <person name="Tsui S."/>
        </authorList>
    </citation>
    <scope>NUCLEOTIDE SEQUENCE</scope>
    <source>
        <strain evidence="3">Derf</strain>
        <tissue evidence="3">Whole organism</tissue>
    </source>
</reference>
<sequence length="232" mass="26681">MSMIFIPLSVWSSSSSSSTSFSCSDQSFNNNDNKNNNYKRNRALMINNNSSDKNGGHYPNHHHYHHHNYQYQWWSTKSFAIMLLLLAIMATSIADCRLRKSRRYHRTSSSLTSINRKSRGVAIKFTCSGRPLGYYADPDFECRIFHICDNFGRRIPMHCPPHTMFNQMYRVCDWDYNVDCPSSKSWYHVNSNNHGNTNESTERAAAASVPAKTTIQLHSTSTTTPLILNNDH</sequence>
<keyword evidence="1" id="KW-0472">Membrane</keyword>
<organism evidence="3 4">
    <name type="scientific">Dermatophagoides farinae</name>
    <name type="common">American house dust mite</name>
    <dbReference type="NCBI Taxonomy" id="6954"/>
    <lineage>
        <taxon>Eukaryota</taxon>
        <taxon>Metazoa</taxon>
        <taxon>Ecdysozoa</taxon>
        <taxon>Arthropoda</taxon>
        <taxon>Chelicerata</taxon>
        <taxon>Arachnida</taxon>
        <taxon>Acari</taxon>
        <taxon>Acariformes</taxon>
        <taxon>Sarcoptiformes</taxon>
        <taxon>Astigmata</taxon>
        <taxon>Psoroptidia</taxon>
        <taxon>Analgoidea</taxon>
        <taxon>Pyroglyphidae</taxon>
        <taxon>Dermatophagoidinae</taxon>
        <taxon>Dermatophagoides</taxon>
    </lineage>
</organism>
<proteinExistence type="predicted"/>
<dbReference type="GO" id="GO:0008061">
    <property type="term" value="F:chitin binding"/>
    <property type="evidence" value="ECO:0007669"/>
    <property type="project" value="InterPro"/>
</dbReference>
<feature type="transmembrane region" description="Helical" evidence="1">
    <location>
        <begin position="79"/>
        <end position="98"/>
    </location>
</feature>
<comment type="caution">
    <text evidence="3">The sequence shown here is derived from an EMBL/GenBank/DDBJ whole genome shotgun (WGS) entry which is preliminary data.</text>
</comment>
<keyword evidence="1" id="KW-1133">Transmembrane helix</keyword>
<protein>
    <recommendedName>
        <fullName evidence="2">Chitin-binding type-2 domain-containing protein</fullName>
    </recommendedName>
</protein>
<dbReference type="Pfam" id="PF01607">
    <property type="entry name" value="CBM_14"/>
    <property type="match status" value="1"/>
</dbReference>
<dbReference type="GO" id="GO:0005576">
    <property type="term" value="C:extracellular region"/>
    <property type="evidence" value="ECO:0007669"/>
    <property type="project" value="InterPro"/>
</dbReference>
<reference evidence="3" key="1">
    <citation type="submission" date="2013-05" db="EMBL/GenBank/DDBJ databases">
        <authorList>
            <person name="Yim A.K.Y."/>
            <person name="Chan T.F."/>
            <person name="Ji K.M."/>
            <person name="Liu X.Y."/>
            <person name="Zhou J.W."/>
            <person name="Li R.Q."/>
            <person name="Yang K.Y."/>
            <person name="Li J."/>
            <person name="Li M."/>
            <person name="Law P.T.W."/>
            <person name="Wu Y.L."/>
            <person name="Cai Z.L."/>
            <person name="Qin H."/>
            <person name="Bao Y."/>
            <person name="Leung R.K.K."/>
            <person name="Ng P.K.S."/>
            <person name="Zou J."/>
            <person name="Zhong X.J."/>
            <person name="Ran P.X."/>
            <person name="Zhong N.S."/>
            <person name="Liu Z.G."/>
            <person name="Tsui S.K.W."/>
        </authorList>
    </citation>
    <scope>NUCLEOTIDE SEQUENCE</scope>
    <source>
        <strain evidence="3">Derf</strain>
        <tissue evidence="3">Whole organism</tissue>
    </source>
</reference>
<dbReference type="PANTHER" id="PTHR22933:SF31">
    <property type="entry name" value="FI18007P1"/>
    <property type="match status" value="1"/>
</dbReference>
<accession>A0A922I9A9</accession>
<dbReference type="SUPFAM" id="SSF57625">
    <property type="entry name" value="Invertebrate chitin-binding proteins"/>
    <property type="match status" value="1"/>
</dbReference>
<dbReference type="InterPro" id="IPR036508">
    <property type="entry name" value="Chitin-bd_dom_sf"/>
</dbReference>
<dbReference type="InterPro" id="IPR052976">
    <property type="entry name" value="Scoloptoxin-like"/>
</dbReference>
<dbReference type="SMART" id="SM00494">
    <property type="entry name" value="ChtBD2"/>
    <property type="match status" value="1"/>
</dbReference>
<dbReference type="AlphaFoldDB" id="A0A922I9A9"/>
<dbReference type="PANTHER" id="PTHR22933">
    <property type="entry name" value="FI18007P1-RELATED"/>
    <property type="match status" value="1"/>
</dbReference>
<gene>
    <name evidence="3" type="ORF">DERF_000101</name>
</gene>